<evidence type="ECO:0000256" key="5">
    <source>
        <dbReference type="ARBA" id="ARBA00022777"/>
    </source>
</evidence>
<evidence type="ECO:0000256" key="8">
    <source>
        <dbReference type="ARBA" id="ARBA00048679"/>
    </source>
</evidence>
<dbReference type="AlphaFoldDB" id="A0A087HDK7"/>
<dbReference type="GO" id="GO:0004674">
    <property type="term" value="F:protein serine/threonine kinase activity"/>
    <property type="evidence" value="ECO:0007669"/>
    <property type="project" value="UniProtKB-KW"/>
</dbReference>
<keyword evidence="6" id="KW-0067">ATP-binding</keyword>
<dbReference type="Gene3D" id="1.10.510.10">
    <property type="entry name" value="Transferase(Phosphotransferase) domain 1"/>
    <property type="match status" value="1"/>
</dbReference>
<keyword evidence="2" id="KW-0723">Serine/threonine-protein kinase</keyword>
<dbReference type="SMART" id="SM00220">
    <property type="entry name" value="S_TKc"/>
    <property type="match status" value="1"/>
</dbReference>
<dbReference type="Proteomes" id="UP000029120">
    <property type="component" value="Chromosome 3"/>
</dbReference>
<keyword evidence="3" id="KW-0808">Transferase</keyword>
<dbReference type="EC" id="2.7.11.1" evidence="1"/>
<dbReference type="InterPro" id="IPR008271">
    <property type="entry name" value="Ser/Thr_kinase_AS"/>
</dbReference>
<evidence type="ECO:0000256" key="3">
    <source>
        <dbReference type="ARBA" id="ARBA00022679"/>
    </source>
</evidence>
<dbReference type="SUPFAM" id="SSF56112">
    <property type="entry name" value="Protein kinase-like (PK-like)"/>
    <property type="match status" value="1"/>
</dbReference>
<evidence type="ECO:0000313" key="11">
    <source>
        <dbReference type="Proteomes" id="UP000029120"/>
    </source>
</evidence>
<dbReference type="OrthoDB" id="1064281at2759"/>
<dbReference type="Gene3D" id="3.30.200.20">
    <property type="entry name" value="Phosphorylase Kinase, domain 1"/>
    <property type="match status" value="1"/>
</dbReference>
<dbReference type="Gramene" id="KFK40209">
    <property type="protein sequence ID" value="KFK40209"/>
    <property type="gene ID" value="AALP_AA3G344600"/>
</dbReference>
<evidence type="ECO:0000256" key="6">
    <source>
        <dbReference type="ARBA" id="ARBA00022840"/>
    </source>
</evidence>
<dbReference type="OMA" id="ERIMIIM"/>
<evidence type="ECO:0000313" key="10">
    <source>
        <dbReference type="EMBL" id="KFK40209.1"/>
    </source>
</evidence>
<dbReference type="PROSITE" id="PS00108">
    <property type="entry name" value="PROTEIN_KINASE_ST"/>
    <property type="match status" value="1"/>
</dbReference>
<protein>
    <recommendedName>
        <fullName evidence="1">non-specific serine/threonine protein kinase</fullName>
        <ecNumber evidence="1">2.7.11.1</ecNumber>
    </recommendedName>
</protein>
<dbReference type="InterPro" id="IPR000719">
    <property type="entry name" value="Prot_kinase_dom"/>
</dbReference>
<dbReference type="InterPro" id="IPR001245">
    <property type="entry name" value="Ser-Thr/Tyr_kinase_cat_dom"/>
</dbReference>
<evidence type="ECO:0000256" key="2">
    <source>
        <dbReference type="ARBA" id="ARBA00022527"/>
    </source>
</evidence>
<dbReference type="EMBL" id="CM002871">
    <property type="protein sequence ID" value="KFK40209.1"/>
    <property type="molecule type" value="Genomic_DNA"/>
</dbReference>
<evidence type="ECO:0000256" key="4">
    <source>
        <dbReference type="ARBA" id="ARBA00022741"/>
    </source>
</evidence>
<gene>
    <name evidence="10" type="ordered locus">AALP_Aa3g344600</name>
</gene>
<evidence type="ECO:0000256" key="1">
    <source>
        <dbReference type="ARBA" id="ARBA00012513"/>
    </source>
</evidence>
<dbReference type="Pfam" id="PF07714">
    <property type="entry name" value="PK_Tyr_Ser-Thr"/>
    <property type="match status" value="1"/>
</dbReference>
<evidence type="ECO:0000256" key="7">
    <source>
        <dbReference type="ARBA" id="ARBA00047899"/>
    </source>
</evidence>
<evidence type="ECO:0000259" key="9">
    <source>
        <dbReference type="PROSITE" id="PS50011"/>
    </source>
</evidence>
<keyword evidence="5" id="KW-0418">Kinase</keyword>
<dbReference type="PANTHER" id="PTHR27006:SF606">
    <property type="entry name" value="INTERLEUKIN-1 RECEPTOR-ASSOCIATED KINASE 4"/>
    <property type="match status" value="1"/>
</dbReference>
<accession>A0A087HDK7</accession>
<proteinExistence type="predicted"/>
<sequence length="213" mass="24707">MMDNRQLPPIDFGAIRKATNNFSTEIGHGGCGDVFRGRLLSGQEIAVKKLKNMSSKKNTEQFYTELRVIASMQHVNVVRLLGWCVHREEKLLVYEYMESGSLEHHLFDGAKSCELKWQKRFDIIIGVSRGLDHLQNDSRIKIIHRDLKPANVLLDMDMIPKISDFGFARASEHNIHVLWLQYQFSQLCLAKVERRKLERDCRSGDDTRFIITF</sequence>
<comment type="catalytic activity">
    <reaction evidence="8">
        <text>L-seryl-[protein] + ATP = O-phospho-L-seryl-[protein] + ADP + H(+)</text>
        <dbReference type="Rhea" id="RHEA:17989"/>
        <dbReference type="Rhea" id="RHEA-COMP:9863"/>
        <dbReference type="Rhea" id="RHEA-COMP:11604"/>
        <dbReference type="ChEBI" id="CHEBI:15378"/>
        <dbReference type="ChEBI" id="CHEBI:29999"/>
        <dbReference type="ChEBI" id="CHEBI:30616"/>
        <dbReference type="ChEBI" id="CHEBI:83421"/>
        <dbReference type="ChEBI" id="CHEBI:456216"/>
        <dbReference type="EC" id="2.7.11.1"/>
    </reaction>
</comment>
<dbReference type="FunFam" id="1.10.510.10:FF:001023">
    <property type="entry name" value="Os07g0541700 protein"/>
    <property type="match status" value="1"/>
</dbReference>
<feature type="domain" description="Protein kinase" evidence="9">
    <location>
        <begin position="20"/>
        <end position="213"/>
    </location>
</feature>
<keyword evidence="11" id="KW-1185">Reference proteome</keyword>
<name>A0A087HDK7_ARAAL</name>
<comment type="catalytic activity">
    <reaction evidence="7">
        <text>L-threonyl-[protein] + ATP = O-phospho-L-threonyl-[protein] + ADP + H(+)</text>
        <dbReference type="Rhea" id="RHEA:46608"/>
        <dbReference type="Rhea" id="RHEA-COMP:11060"/>
        <dbReference type="Rhea" id="RHEA-COMP:11605"/>
        <dbReference type="ChEBI" id="CHEBI:15378"/>
        <dbReference type="ChEBI" id="CHEBI:30013"/>
        <dbReference type="ChEBI" id="CHEBI:30616"/>
        <dbReference type="ChEBI" id="CHEBI:61977"/>
        <dbReference type="ChEBI" id="CHEBI:456216"/>
        <dbReference type="EC" id="2.7.11.1"/>
    </reaction>
</comment>
<organism evidence="10 11">
    <name type="scientific">Arabis alpina</name>
    <name type="common">Alpine rock-cress</name>
    <dbReference type="NCBI Taxonomy" id="50452"/>
    <lineage>
        <taxon>Eukaryota</taxon>
        <taxon>Viridiplantae</taxon>
        <taxon>Streptophyta</taxon>
        <taxon>Embryophyta</taxon>
        <taxon>Tracheophyta</taxon>
        <taxon>Spermatophyta</taxon>
        <taxon>Magnoliopsida</taxon>
        <taxon>eudicotyledons</taxon>
        <taxon>Gunneridae</taxon>
        <taxon>Pentapetalae</taxon>
        <taxon>rosids</taxon>
        <taxon>malvids</taxon>
        <taxon>Brassicales</taxon>
        <taxon>Brassicaceae</taxon>
        <taxon>Arabideae</taxon>
        <taxon>Arabis</taxon>
    </lineage>
</organism>
<dbReference type="InterPro" id="IPR011009">
    <property type="entry name" value="Kinase-like_dom_sf"/>
</dbReference>
<dbReference type="GO" id="GO:0005524">
    <property type="term" value="F:ATP binding"/>
    <property type="evidence" value="ECO:0007669"/>
    <property type="project" value="UniProtKB-KW"/>
</dbReference>
<dbReference type="PROSITE" id="PS50011">
    <property type="entry name" value="PROTEIN_KINASE_DOM"/>
    <property type="match status" value="1"/>
</dbReference>
<keyword evidence="4" id="KW-0547">Nucleotide-binding</keyword>
<reference evidence="11" key="1">
    <citation type="journal article" date="2015" name="Nat. Plants">
        <title>Genome expansion of Arabis alpina linked with retrotransposition and reduced symmetric DNA methylation.</title>
        <authorList>
            <person name="Willing E.M."/>
            <person name="Rawat V."/>
            <person name="Mandakova T."/>
            <person name="Maumus F."/>
            <person name="James G.V."/>
            <person name="Nordstroem K.J."/>
            <person name="Becker C."/>
            <person name="Warthmann N."/>
            <person name="Chica C."/>
            <person name="Szarzynska B."/>
            <person name="Zytnicki M."/>
            <person name="Albani M.C."/>
            <person name="Kiefer C."/>
            <person name="Bergonzi S."/>
            <person name="Castaings L."/>
            <person name="Mateos J.L."/>
            <person name="Berns M.C."/>
            <person name="Bujdoso N."/>
            <person name="Piofczyk T."/>
            <person name="de Lorenzo L."/>
            <person name="Barrero-Sicilia C."/>
            <person name="Mateos I."/>
            <person name="Piednoel M."/>
            <person name="Hagmann J."/>
            <person name="Chen-Min-Tao R."/>
            <person name="Iglesias-Fernandez R."/>
            <person name="Schuster S.C."/>
            <person name="Alonso-Blanco C."/>
            <person name="Roudier F."/>
            <person name="Carbonero P."/>
            <person name="Paz-Ares J."/>
            <person name="Davis S.J."/>
            <person name="Pecinka A."/>
            <person name="Quesneville H."/>
            <person name="Colot V."/>
            <person name="Lysak M.A."/>
            <person name="Weigel D."/>
            <person name="Coupland G."/>
            <person name="Schneeberger K."/>
        </authorList>
    </citation>
    <scope>NUCLEOTIDE SEQUENCE [LARGE SCALE GENOMIC DNA]</scope>
    <source>
        <strain evidence="11">cv. Pajares</strain>
    </source>
</reference>
<dbReference type="PANTHER" id="PTHR27006">
    <property type="entry name" value="PROMASTIGOTE SURFACE ANTIGEN PROTEIN PSA"/>
    <property type="match status" value="1"/>
</dbReference>